<sequence length="89" mass="10061">EARSPAEHSPTLSAADKEKLRMARINANYEHDKAALAKSDPLFAKNQFWDVGHAEEDGEKLDEEQVKKDTAWFENSLNDEIKNRLGVHG</sequence>
<evidence type="ECO:0000313" key="1">
    <source>
        <dbReference type="EMBL" id="ERJ94595.1"/>
    </source>
</evidence>
<name>A0ABN0P218_TRELE</name>
<dbReference type="EMBL" id="AWVH01000001">
    <property type="protein sequence ID" value="ERJ94595.1"/>
    <property type="molecule type" value="Genomic_DNA"/>
</dbReference>
<gene>
    <name evidence="1" type="ORF">HMPREF9193_00001</name>
</gene>
<evidence type="ECO:0000313" key="2">
    <source>
        <dbReference type="Proteomes" id="UP000016649"/>
    </source>
</evidence>
<reference evidence="1 2" key="1">
    <citation type="submission" date="2013-08" db="EMBL/GenBank/DDBJ databases">
        <authorList>
            <person name="Weinstock G."/>
            <person name="Sodergren E."/>
            <person name="Wylie T."/>
            <person name="Fulton L."/>
            <person name="Fulton R."/>
            <person name="Fronick C."/>
            <person name="O'Laughlin M."/>
            <person name="Godfrey J."/>
            <person name="Miner T."/>
            <person name="Herter B."/>
            <person name="Appelbaum E."/>
            <person name="Cordes M."/>
            <person name="Lek S."/>
            <person name="Wollam A."/>
            <person name="Pepin K.H."/>
            <person name="Palsikar V.B."/>
            <person name="Mitreva M."/>
            <person name="Wilson R.K."/>
        </authorList>
    </citation>
    <scope>NUCLEOTIDE SEQUENCE [LARGE SCALE GENOMIC DNA]</scope>
    <source>
        <strain evidence="1 2">ATCC 700332</strain>
    </source>
</reference>
<keyword evidence="2" id="KW-1185">Reference proteome</keyword>
<evidence type="ECO:0008006" key="3">
    <source>
        <dbReference type="Google" id="ProtNLM"/>
    </source>
</evidence>
<comment type="caution">
    <text evidence="1">The sequence shown here is derived from an EMBL/GenBank/DDBJ whole genome shotgun (WGS) entry which is preliminary data.</text>
</comment>
<accession>A0ABN0P218</accession>
<proteinExistence type="predicted"/>
<organism evidence="1 2">
    <name type="scientific">Treponema lecithinolyticum ATCC 700332</name>
    <dbReference type="NCBI Taxonomy" id="1321815"/>
    <lineage>
        <taxon>Bacteria</taxon>
        <taxon>Pseudomonadati</taxon>
        <taxon>Spirochaetota</taxon>
        <taxon>Spirochaetia</taxon>
        <taxon>Spirochaetales</taxon>
        <taxon>Treponemataceae</taxon>
        <taxon>Treponema</taxon>
    </lineage>
</organism>
<protein>
    <recommendedName>
        <fullName evidence="3">Pre-mRNA-splicing factor SYF2</fullName>
    </recommendedName>
</protein>
<dbReference type="Proteomes" id="UP000016649">
    <property type="component" value="Unassembled WGS sequence"/>
</dbReference>
<feature type="non-terminal residue" evidence="1">
    <location>
        <position position="1"/>
    </location>
</feature>